<dbReference type="Proteomes" id="UP001444071">
    <property type="component" value="Unassembled WGS sequence"/>
</dbReference>
<organism evidence="3 4">
    <name type="scientific">Xenotaenia resolanae</name>
    <dbReference type="NCBI Taxonomy" id="208358"/>
    <lineage>
        <taxon>Eukaryota</taxon>
        <taxon>Metazoa</taxon>
        <taxon>Chordata</taxon>
        <taxon>Craniata</taxon>
        <taxon>Vertebrata</taxon>
        <taxon>Euteleostomi</taxon>
        <taxon>Actinopterygii</taxon>
        <taxon>Neopterygii</taxon>
        <taxon>Teleostei</taxon>
        <taxon>Neoteleostei</taxon>
        <taxon>Acanthomorphata</taxon>
        <taxon>Ovalentaria</taxon>
        <taxon>Atherinomorphae</taxon>
        <taxon>Cyprinodontiformes</taxon>
        <taxon>Goodeidae</taxon>
        <taxon>Xenotaenia</taxon>
    </lineage>
</organism>
<reference evidence="3 4" key="1">
    <citation type="submission" date="2021-06" db="EMBL/GenBank/DDBJ databases">
        <authorList>
            <person name="Palmer J.M."/>
        </authorList>
    </citation>
    <scope>NUCLEOTIDE SEQUENCE [LARGE SCALE GENOMIC DNA]</scope>
    <source>
        <strain evidence="3 4">XR_2019</strain>
        <tissue evidence="3">Muscle</tissue>
    </source>
</reference>
<feature type="coiled-coil region" evidence="1">
    <location>
        <begin position="109"/>
        <end position="181"/>
    </location>
</feature>
<feature type="region of interest" description="Disordered" evidence="2">
    <location>
        <begin position="260"/>
        <end position="317"/>
    </location>
</feature>
<feature type="compositionally biased region" description="Basic and acidic residues" evidence="2">
    <location>
        <begin position="288"/>
        <end position="317"/>
    </location>
</feature>
<dbReference type="EMBL" id="JAHRIM010008904">
    <property type="protein sequence ID" value="MEQ2259888.1"/>
    <property type="molecule type" value="Genomic_DNA"/>
</dbReference>
<name>A0ABV0VUE4_9TELE</name>
<sequence>MFDFLFRDKGPIFLDTNKIREKNNKAIQQLAKQNEIIQNKFDHKESWRKMHKTEIQLNKEYDRLCKKLQQEQEFMEKTVAAAEELKNITINTNELRQKVIILNQKLKDKTVLNAQLDEIKHQSKLLKEQKGVFKKQIVSLNKKIASQDKLNNAVREAEGTLEELMMMKENYLREIVELKEKLKPGVLALLTMQCGRKAGKHKVIKRLYSFQKKIVKIKKQFDSFKPDLEKYLGHFQSDDVSPITLDESFLPPGEDDCLEIDYPDLNKKKRGKKADPPGIRHPQYTAEVIKHENPACEDRSKDSDDTSDKEADPPGLS</sequence>
<evidence type="ECO:0000313" key="4">
    <source>
        <dbReference type="Proteomes" id="UP001444071"/>
    </source>
</evidence>
<evidence type="ECO:0000313" key="3">
    <source>
        <dbReference type="EMBL" id="MEQ2259888.1"/>
    </source>
</evidence>
<protein>
    <submittedName>
        <fullName evidence="3">Uncharacterized protein</fullName>
    </submittedName>
</protein>
<evidence type="ECO:0000256" key="1">
    <source>
        <dbReference type="SAM" id="Coils"/>
    </source>
</evidence>
<proteinExistence type="predicted"/>
<comment type="caution">
    <text evidence="3">The sequence shown here is derived from an EMBL/GenBank/DDBJ whole genome shotgun (WGS) entry which is preliminary data.</text>
</comment>
<accession>A0ABV0VUE4</accession>
<keyword evidence="1" id="KW-0175">Coiled coil</keyword>
<feature type="non-terminal residue" evidence="3">
    <location>
        <position position="317"/>
    </location>
</feature>
<evidence type="ECO:0000256" key="2">
    <source>
        <dbReference type="SAM" id="MobiDB-lite"/>
    </source>
</evidence>
<keyword evidence="4" id="KW-1185">Reference proteome</keyword>
<feature type="coiled-coil region" evidence="1">
    <location>
        <begin position="20"/>
        <end position="85"/>
    </location>
</feature>
<gene>
    <name evidence="3" type="ORF">XENORESO_021339</name>
</gene>